<dbReference type="CDD" id="cd01392">
    <property type="entry name" value="HTH_LacI"/>
    <property type="match status" value="1"/>
</dbReference>
<dbReference type="Pfam" id="PF13377">
    <property type="entry name" value="Peripla_BP_3"/>
    <property type="match status" value="1"/>
</dbReference>
<dbReference type="InterPro" id="IPR046335">
    <property type="entry name" value="LacI/GalR-like_sensor"/>
</dbReference>
<keyword evidence="2 6" id="KW-0238">DNA-binding</keyword>
<organism evidence="6 7">
    <name type="scientific">Rhodoplanes azumiensis</name>
    <dbReference type="NCBI Taxonomy" id="1897628"/>
    <lineage>
        <taxon>Bacteria</taxon>
        <taxon>Pseudomonadati</taxon>
        <taxon>Pseudomonadota</taxon>
        <taxon>Alphaproteobacteria</taxon>
        <taxon>Hyphomicrobiales</taxon>
        <taxon>Nitrobacteraceae</taxon>
        <taxon>Rhodoplanes</taxon>
    </lineage>
</organism>
<sequence>MTSSAFGDASALGDSPAQGDAAPRRATTIKDVAKKARCSIASVSRVVNDSGPVSTGLRRRIATAVAELDFRPSEVGRSLVLKRSRTIGVLVPSVTNPVFADCLAGLQETARRAGHAVLIAQSDYEPGREIEAIAPLIAERPAGLVLTVCDPAASAAHLRAATAGIPTVLLFNEAVAAGDAVVTVDNRGAGREIAEALIRHGHRRISFVAGRFAASDRARARFEGVGDALAAAGLPVAPPIEIDFIDGPDRIDLSDLLARSRPTAIVASNDLLAIGVVAALRRHGLAVPDDVSVAGFDGIAIGRLIAPALATIEWPARAMGAAAAAMLLDLVAGRGDAAARVVTLPHVWRPGGTLAGAPNVSR</sequence>
<evidence type="ECO:0000256" key="3">
    <source>
        <dbReference type="ARBA" id="ARBA00023163"/>
    </source>
</evidence>
<dbReference type="PANTHER" id="PTHR30146">
    <property type="entry name" value="LACI-RELATED TRANSCRIPTIONAL REPRESSOR"/>
    <property type="match status" value="1"/>
</dbReference>
<proteinExistence type="predicted"/>
<evidence type="ECO:0000256" key="2">
    <source>
        <dbReference type="ARBA" id="ARBA00023125"/>
    </source>
</evidence>
<feature type="domain" description="HTH lacI-type" evidence="5">
    <location>
        <begin position="27"/>
        <end position="81"/>
    </location>
</feature>
<dbReference type="Pfam" id="PF00356">
    <property type="entry name" value="LacI"/>
    <property type="match status" value="1"/>
</dbReference>
<evidence type="ECO:0000313" key="6">
    <source>
        <dbReference type="EMBL" id="MFD2181470.1"/>
    </source>
</evidence>
<evidence type="ECO:0000256" key="1">
    <source>
        <dbReference type="ARBA" id="ARBA00023015"/>
    </source>
</evidence>
<keyword evidence="3" id="KW-0804">Transcription</keyword>
<evidence type="ECO:0000256" key="4">
    <source>
        <dbReference type="SAM" id="MobiDB-lite"/>
    </source>
</evidence>
<evidence type="ECO:0000313" key="7">
    <source>
        <dbReference type="Proteomes" id="UP001597314"/>
    </source>
</evidence>
<feature type="region of interest" description="Disordered" evidence="4">
    <location>
        <begin position="1"/>
        <end position="25"/>
    </location>
</feature>
<keyword evidence="1" id="KW-0805">Transcription regulation</keyword>
<dbReference type="GO" id="GO:0003677">
    <property type="term" value="F:DNA binding"/>
    <property type="evidence" value="ECO:0007669"/>
    <property type="project" value="UniProtKB-KW"/>
</dbReference>
<accession>A0ABW5AH76</accession>
<dbReference type="SUPFAM" id="SSF53822">
    <property type="entry name" value="Periplasmic binding protein-like I"/>
    <property type="match status" value="1"/>
</dbReference>
<dbReference type="InterPro" id="IPR010982">
    <property type="entry name" value="Lambda_DNA-bd_dom_sf"/>
</dbReference>
<gene>
    <name evidence="6" type="ORF">ACFSOX_04840</name>
</gene>
<dbReference type="PANTHER" id="PTHR30146:SF109">
    <property type="entry name" value="HTH-TYPE TRANSCRIPTIONAL REGULATOR GALS"/>
    <property type="match status" value="1"/>
</dbReference>
<reference evidence="7" key="1">
    <citation type="journal article" date="2019" name="Int. J. Syst. Evol. Microbiol.">
        <title>The Global Catalogue of Microorganisms (GCM) 10K type strain sequencing project: providing services to taxonomists for standard genome sequencing and annotation.</title>
        <authorList>
            <consortium name="The Broad Institute Genomics Platform"/>
            <consortium name="The Broad Institute Genome Sequencing Center for Infectious Disease"/>
            <person name="Wu L."/>
            <person name="Ma J."/>
        </authorList>
    </citation>
    <scope>NUCLEOTIDE SEQUENCE [LARGE SCALE GENOMIC DNA]</scope>
    <source>
        <strain evidence="7">CGMCC 1.6774</strain>
    </source>
</reference>
<comment type="caution">
    <text evidence="6">The sequence shown here is derived from an EMBL/GenBank/DDBJ whole genome shotgun (WGS) entry which is preliminary data.</text>
</comment>
<dbReference type="InterPro" id="IPR028082">
    <property type="entry name" value="Peripla_BP_I"/>
</dbReference>
<dbReference type="SUPFAM" id="SSF47413">
    <property type="entry name" value="lambda repressor-like DNA-binding domains"/>
    <property type="match status" value="1"/>
</dbReference>
<dbReference type="Gene3D" id="1.10.260.40">
    <property type="entry name" value="lambda repressor-like DNA-binding domains"/>
    <property type="match status" value="1"/>
</dbReference>
<dbReference type="SMART" id="SM00354">
    <property type="entry name" value="HTH_LACI"/>
    <property type="match status" value="1"/>
</dbReference>
<evidence type="ECO:0000259" key="5">
    <source>
        <dbReference type="PROSITE" id="PS50932"/>
    </source>
</evidence>
<dbReference type="Proteomes" id="UP001597314">
    <property type="component" value="Unassembled WGS sequence"/>
</dbReference>
<dbReference type="EMBL" id="JBHUIW010000003">
    <property type="protein sequence ID" value="MFD2181470.1"/>
    <property type="molecule type" value="Genomic_DNA"/>
</dbReference>
<dbReference type="PROSITE" id="PS50932">
    <property type="entry name" value="HTH_LACI_2"/>
    <property type="match status" value="1"/>
</dbReference>
<dbReference type="Gene3D" id="3.40.50.2300">
    <property type="match status" value="2"/>
</dbReference>
<protein>
    <submittedName>
        <fullName evidence="6">LacI family DNA-binding transcriptional regulator</fullName>
    </submittedName>
</protein>
<keyword evidence="7" id="KW-1185">Reference proteome</keyword>
<name>A0ABW5AH76_9BRAD</name>
<dbReference type="InterPro" id="IPR000843">
    <property type="entry name" value="HTH_LacI"/>
</dbReference>
<dbReference type="RefSeq" id="WP_378476650.1">
    <property type="nucleotide sequence ID" value="NZ_JBHUIW010000003.1"/>
</dbReference>